<name>A0ABY8CGT0_9ARCH</name>
<evidence type="ECO:0000313" key="2">
    <source>
        <dbReference type="Proteomes" id="UP001218034"/>
    </source>
</evidence>
<proteinExistence type="predicted"/>
<organism evidence="1 2">
    <name type="scientific">Candidatus Nanohalococcus occultus</name>
    <dbReference type="NCBI Taxonomy" id="2978047"/>
    <lineage>
        <taxon>Archaea</taxon>
        <taxon>Candidatus Nanohalarchaeota</taxon>
        <taxon>Candidatus Nanohalarchaeota incertae sedis</taxon>
        <taxon>Candidatus Nanohalococcus</taxon>
    </lineage>
</organism>
<dbReference type="Proteomes" id="UP001218034">
    <property type="component" value="Chromosome"/>
</dbReference>
<evidence type="ECO:0000313" key="1">
    <source>
        <dbReference type="EMBL" id="WEL19705.1"/>
    </source>
</evidence>
<protein>
    <recommendedName>
        <fullName evidence="3">Restriction endonuclease type IV Mrr domain-containing protein</fullName>
    </recommendedName>
</protein>
<accession>A0ABY8CGT0</accession>
<gene>
    <name evidence="1" type="ORF">SVXNc_0691</name>
</gene>
<dbReference type="EMBL" id="CP104395">
    <property type="protein sequence ID" value="WEL19705.1"/>
    <property type="molecule type" value="Genomic_DNA"/>
</dbReference>
<reference evidence="1 2" key="1">
    <citation type="submission" date="2022-09" db="EMBL/GenBank/DDBJ databases">
        <title>Xylan utilization by haloarchaea-nanohaloarchaea associations.</title>
        <authorList>
            <person name="Yakimov M."/>
        </authorList>
    </citation>
    <scope>NUCLEOTIDE SEQUENCE [LARGE SCALE GENOMIC DNA]</scope>
    <source>
        <strain evidence="1 2">SVXNc</strain>
    </source>
</reference>
<keyword evidence="2" id="KW-1185">Reference proteome</keyword>
<sequence length="220" mass="25445">MIIIPGNSPGFLYILSESEDEIEDVVSSFEEKLEEVKQFVKDFGLNIQGLERQDELAQKITESFDAELIEREEAKNDFEEEVYEEIKTNLTSCLDTNIHLRFGEEENRQESFEYDILVNLSPKDQILVAVKDASHEDADLSKEDVIRGPNDKSEILGVDCIVLVKDLEEEKLDEYKPLAERRDISLIEYDKNQEYLKELETLMKVGLRSTIKPKRRGLVP</sequence>
<evidence type="ECO:0008006" key="3">
    <source>
        <dbReference type="Google" id="ProtNLM"/>
    </source>
</evidence>